<proteinExistence type="predicted"/>
<dbReference type="PhylomeDB" id="Q9GYQ1"/>
<dbReference type="FunCoup" id="Q9GYQ1">
    <property type="interactions" value="9"/>
</dbReference>
<feature type="transmembrane region" description="Helical" evidence="5">
    <location>
        <begin position="165"/>
        <end position="184"/>
    </location>
</feature>
<name>Q9GYQ1_CAEEL</name>
<keyword evidence="7" id="KW-1185">Reference proteome</keyword>
<dbReference type="Pfam" id="PF00083">
    <property type="entry name" value="Sugar_tr"/>
    <property type="match status" value="1"/>
</dbReference>
<dbReference type="InParanoid" id="Q9GYQ1"/>
<dbReference type="OMA" id="CTIHEVV"/>
<keyword evidence="3 5" id="KW-1133">Transmembrane helix</keyword>
<protein>
    <submittedName>
        <fullName evidence="6">MFS domain-containing protein</fullName>
    </submittedName>
</protein>
<dbReference type="Reactome" id="R-CEL-422356">
    <property type="pathway name" value="Regulation of insulin secretion"/>
</dbReference>
<dbReference type="eggNOG" id="KOG0569">
    <property type="taxonomic scope" value="Eukaryota"/>
</dbReference>
<evidence type="ECO:0000256" key="1">
    <source>
        <dbReference type="ARBA" id="ARBA00004370"/>
    </source>
</evidence>
<dbReference type="Proteomes" id="UP000001940">
    <property type="component" value="Chromosome X"/>
</dbReference>
<evidence type="ECO:0000313" key="6">
    <source>
        <dbReference type="EMBL" id="CCD69235.2"/>
    </source>
</evidence>
<dbReference type="GO" id="GO:0015749">
    <property type="term" value="P:monosaccharide transmembrane transport"/>
    <property type="evidence" value="ECO:0000318"/>
    <property type="project" value="GO_Central"/>
</dbReference>
<dbReference type="InterPro" id="IPR036259">
    <property type="entry name" value="MFS_trans_sf"/>
</dbReference>
<dbReference type="SMR" id="Q9GYQ1"/>
<dbReference type="WormBase" id="F11D5.5">
    <property type="protein sequence ID" value="CE47213"/>
    <property type="gene ID" value="WBGene00017382"/>
</dbReference>
<dbReference type="PaxDb" id="6239-F11D5.5"/>
<feature type="transmembrane region" description="Helical" evidence="5">
    <location>
        <begin position="46"/>
        <end position="66"/>
    </location>
</feature>
<evidence type="ECO:0000256" key="3">
    <source>
        <dbReference type="ARBA" id="ARBA00022989"/>
    </source>
</evidence>
<dbReference type="Reactome" id="R-CEL-196836">
    <property type="pathway name" value="Vitamin C (ascorbate) metabolism"/>
</dbReference>
<sequence>MFIVESSPDNCRGFASAFLIFAFVITKLVMFSVASPNLLGTSQVWFVFPLFGMISSTIVFCFMVQLPESPKWLIQQDKVEEAKVSIRFYHGKNCTIHEVVTSFIKEKNLTDKNRISLKQIWDNETLREGLKIVFALLLFLEFDTSYVTSVYTIDMHKSAGFTVQQALNINLIITIFSLPTKFFGTFLSDSIGRRPIFVIAALLQYFRTCIIFSLEITIYIFGSSWLTRITYNMVEFLAALVSATGVNSLRLLLTMELFPPSARTVIGQTQMIASILIGFPILSSFPIINTMFPPIFFVPFVITQLLLGIYLFRHMPETRGRAVYDIIESLDKNVASRATSILEENTPLIKNRARTFGAKRNSILNTPRSRAVTFNHKFDSES</sequence>
<feature type="transmembrane region" description="Helical" evidence="5">
    <location>
        <begin position="12"/>
        <end position="34"/>
    </location>
</feature>
<accession>Q9GYQ1</accession>
<evidence type="ECO:0000256" key="4">
    <source>
        <dbReference type="ARBA" id="ARBA00023136"/>
    </source>
</evidence>
<dbReference type="HOGENOM" id="CLU_042713_0_0_1"/>
<dbReference type="Reactome" id="R-CEL-8981373">
    <property type="pathway name" value="Intestinal hexose absorption"/>
</dbReference>
<reference evidence="6 7" key="1">
    <citation type="journal article" date="1998" name="Science">
        <title>Genome sequence of the nematode C. elegans: a platform for investigating biology.</title>
        <authorList>
            <consortium name="The C. elegans sequencing consortium"/>
            <person name="Sulson J.E."/>
            <person name="Waterston R."/>
        </authorList>
    </citation>
    <scope>NUCLEOTIDE SEQUENCE [LARGE SCALE GENOMIC DNA]</scope>
    <source>
        <strain evidence="6 7">Bristol N2</strain>
    </source>
</reference>
<dbReference type="PANTHER" id="PTHR23503:SF10">
    <property type="entry name" value="MFS DOMAIN-CONTAINING PROTEIN-RELATED"/>
    <property type="match status" value="1"/>
</dbReference>
<dbReference type="Gene3D" id="1.20.1250.20">
    <property type="entry name" value="MFS general substrate transporter like domains"/>
    <property type="match status" value="1"/>
</dbReference>
<dbReference type="OrthoDB" id="6612291at2759"/>
<dbReference type="KEGG" id="cel:CELE_F11D5.5"/>
<dbReference type="GeneID" id="184346"/>
<dbReference type="InterPro" id="IPR045263">
    <property type="entry name" value="GLUT"/>
</dbReference>
<dbReference type="STRING" id="6239.F11D5.5.1"/>
<evidence type="ECO:0000313" key="8">
    <source>
        <dbReference type="WormBase" id="F11D5.5"/>
    </source>
</evidence>
<dbReference type="Reactome" id="R-CEL-5653890">
    <property type="pathway name" value="Lactose synthesis"/>
</dbReference>
<feature type="transmembrane region" description="Helical" evidence="5">
    <location>
        <begin position="294"/>
        <end position="312"/>
    </location>
</feature>
<dbReference type="GO" id="GO:0016020">
    <property type="term" value="C:membrane"/>
    <property type="evidence" value="ECO:0000318"/>
    <property type="project" value="GO_Central"/>
</dbReference>
<feature type="transmembrane region" description="Helical" evidence="5">
    <location>
        <begin position="233"/>
        <end position="253"/>
    </location>
</feature>
<gene>
    <name evidence="6" type="ORF">CELE_F11D5.5</name>
    <name evidence="6 8" type="ORF">F11D5.5</name>
</gene>
<dbReference type="AlphaFoldDB" id="Q9GYQ1"/>
<dbReference type="Reactome" id="R-CEL-6798695">
    <property type="pathway name" value="Neutrophil degranulation"/>
</dbReference>
<dbReference type="EMBL" id="BX284606">
    <property type="protein sequence ID" value="CCD69235.2"/>
    <property type="molecule type" value="Genomic_DNA"/>
</dbReference>
<comment type="subcellular location">
    <subcellularLocation>
        <location evidence="1">Membrane</location>
    </subcellularLocation>
</comment>
<accession>Q9GYQ0</accession>
<dbReference type="GO" id="GO:0015149">
    <property type="term" value="F:hexose transmembrane transporter activity"/>
    <property type="evidence" value="ECO:0000318"/>
    <property type="project" value="GO_Central"/>
</dbReference>
<dbReference type="Reactome" id="R-CEL-189200">
    <property type="pathway name" value="Cellular hexose transport"/>
</dbReference>
<dbReference type="AGR" id="WB:WBGene00017382"/>
<evidence type="ECO:0000256" key="5">
    <source>
        <dbReference type="SAM" id="Phobius"/>
    </source>
</evidence>
<dbReference type="RefSeq" id="NP_508570.4">
    <property type="nucleotide sequence ID" value="NM_076169.4"/>
</dbReference>
<keyword evidence="2 5" id="KW-0812">Transmembrane</keyword>
<organism evidence="6 7">
    <name type="scientific">Caenorhabditis elegans</name>
    <dbReference type="NCBI Taxonomy" id="6239"/>
    <lineage>
        <taxon>Eukaryota</taxon>
        <taxon>Metazoa</taxon>
        <taxon>Ecdysozoa</taxon>
        <taxon>Nematoda</taxon>
        <taxon>Chromadorea</taxon>
        <taxon>Rhabditida</taxon>
        <taxon>Rhabditina</taxon>
        <taxon>Rhabditomorpha</taxon>
        <taxon>Rhabditoidea</taxon>
        <taxon>Rhabditidae</taxon>
        <taxon>Peloderinae</taxon>
        <taxon>Caenorhabditis</taxon>
    </lineage>
</organism>
<evidence type="ECO:0000256" key="2">
    <source>
        <dbReference type="ARBA" id="ARBA00022692"/>
    </source>
</evidence>
<keyword evidence="4 5" id="KW-0472">Membrane</keyword>
<evidence type="ECO:0000313" key="7">
    <source>
        <dbReference type="Proteomes" id="UP000001940"/>
    </source>
</evidence>
<feature type="transmembrane region" description="Helical" evidence="5">
    <location>
        <begin position="196"/>
        <end position="221"/>
    </location>
</feature>
<dbReference type="Bgee" id="WBGene00017382">
    <property type="expression patterns" value="Expressed in adult organism and 1 other cell type or tissue"/>
</dbReference>
<dbReference type="CTD" id="184346"/>
<dbReference type="PANTHER" id="PTHR23503">
    <property type="entry name" value="SOLUTE CARRIER FAMILY 2"/>
    <property type="match status" value="1"/>
</dbReference>
<dbReference type="UCSC" id="F11D5.5">
    <property type="organism name" value="c. elegans"/>
</dbReference>
<dbReference type="InterPro" id="IPR005828">
    <property type="entry name" value="MFS_sugar_transport-like"/>
</dbReference>
<dbReference type="SUPFAM" id="SSF103473">
    <property type="entry name" value="MFS general substrate transporter"/>
    <property type="match status" value="1"/>
</dbReference>